<evidence type="ECO:0000256" key="4">
    <source>
        <dbReference type="ARBA" id="ARBA00022917"/>
    </source>
</evidence>
<accession>A0A1H0BST4</accession>
<reference evidence="8" key="1">
    <citation type="submission" date="2016-10" db="EMBL/GenBank/DDBJ databases">
        <authorList>
            <person name="Varghese N."/>
            <person name="Submissions S."/>
        </authorList>
    </citation>
    <scope>NUCLEOTIDE SEQUENCE [LARGE SCALE GENOMIC DNA]</scope>
    <source>
        <strain evidence="8">CGMCC 1.6854</strain>
    </source>
</reference>
<evidence type="ECO:0000313" key="7">
    <source>
        <dbReference type="EMBL" id="SDN48712.1"/>
    </source>
</evidence>
<keyword evidence="5 7" id="KW-0030">Aminoacyl-tRNA synthetase</keyword>
<gene>
    <name evidence="7" type="ORF">SAMN04488137_4653</name>
</gene>
<dbReference type="Pfam" id="PF00587">
    <property type="entry name" value="tRNA-synt_2b"/>
    <property type="match status" value="1"/>
</dbReference>
<dbReference type="SUPFAM" id="SSF55681">
    <property type="entry name" value="Class II aaRS and biotin synthetases"/>
    <property type="match status" value="1"/>
</dbReference>
<name>A0A1H0BST4_9BACL</name>
<keyword evidence="3" id="KW-0067">ATP-binding</keyword>
<dbReference type="GO" id="GO:0006418">
    <property type="term" value="P:tRNA aminoacylation for protein translation"/>
    <property type="evidence" value="ECO:0007669"/>
    <property type="project" value="InterPro"/>
</dbReference>
<protein>
    <submittedName>
        <fullName evidence="7">tRNA synthetase class II core domain (G, H, P, S and T)</fullName>
    </submittedName>
</protein>
<dbReference type="Gene3D" id="3.30.930.10">
    <property type="entry name" value="Bira Bifunctional Protein, Domain 2"/>
    <property type="match status" value="1"/>
</dbReference>
<dbReference type="InterPro" id="IPR045864">
    <property type="entry name" value="aa-tRNA-synth_II/BPL/LPL"/>
</dbReference>
<evidence type="ECO:0000259" key="6">
    <source>
        <dbReference type="PROSITE" id="PS50862"/>
    </source>
</evidence>
<dbReference type="AlphaFoldDB" id="A0A1H0BST4"/>
<dbReference type="GO" id="GO:0016740">
    <property type="term" value="F:transferase activity"/>
    <property type="evidence" value="ECO:0007669"/>
    <property type="project" value="UniProtKB-ARBA"/>
</dbReference>
<dbReference type="PROSITE" id="PS50862">
    <property type="entry name" value="AA_TRNA_LIGASE_II"/>
    <property type="match status" value="1"/>
</dbReference>
<keyword evidence="1" id="KW-0436">Ligase</keyword>
<feature type="domain" description="Aminoacyl-transfer RNA synthetases class-II family profile" evidence="6">
    <location>
        <begin position="201"/>
        <end position="354"/>
    </location>
</feature>
<sequence>MYIRYSEDKIKQKDLSEVIDQIYYLDPDVKKVERKSGYLIIHYEGIHEKVFLKQLEAVLNDRERTIKKVRLADNLIHPIVKKEVSQKVNKEVIFRLHECIKKMLDEISRKFKGSPARFSTLMDSELMERSKYAYHFPQNIYRIAEIRHQKERLDEYRINMEKGHKVEDLFEVNSHFLRPCLCYFAYDERKDQSFDRDLEVIYSYGSCYRHEHDKKISAHRSRDFTMYEIIYLGSKEKVENLRKDIIQEVWELFNRIGLRGYIETANDPFFIKNDRNRIAFQRAAEMKYELIFSPNEDLSFSIGSFNLVGEVLTQSFGIKGKQGENVSSGCTAFGVDRWVEAILYTFGDNLENWPTYLRERIGDEK</sequence>
<dbReference type="Proteomes" id="UP000199544">
    <property type="component" value="Unassembled WGS sequence"/>
</dbReference>
<evidence type="ECO:0000256" key="2">
    <source>
        <dbReference type="ARBA" id="ARBA00022741"/>
    </source>
</evidence>
<evidence type="ECO:0000256" key="3">
    <source>
        <dbReference type="ARBA" id="ARBA00022840"/>
    </source>
</evidence>
<evidence type="ECO:0000256" key="1">
    <source>
        <dbReference type="ARBA" id="ARBA00022598"/>
    </source>
</evidence>
<dbReference type="GO" id="GO:0140096">
    <property type="term" value="F:catalytic activity, acting on a protein"/>
    <property type="evidence" value="ECO:0007669"/>
    <property type="project" value="UniProtKB-ARBA"/>
</dbReference>
<keyword evidence="2" id="KW-0547">Nucleotide-binding</keyword>
<dbReference type="OrthoDB" id="583154at2"/>
<evidence type="ECO:0000256" key="5">
    <source>
        <dbReference type="ARBA" id="ARBA00023146"/>
    </source>
</evidence>
<proteinExistence type="predicted"/>
<organism evidence="7 8">
    <name type="scientific">Fictibacillus solisalsi</name>
    <dbReference type="NCBI Taxonomy" id="459525"/>
    <lineage>
        <taxon>Bacteria</taxon>
        <taxon>Bacillati</taxon>
        <taxon>Bacillota</taxon>
        <taxon>Bacilli</taxon>
        <taxon>Bacillales</taxon>
        <taxon>Fictibacillaceae</taxon>
        <taxon>Fictibacillus</taxon>
    </lineage>
</organism>
<dbReference type="InterPro" id="IPR006195">
    <property type="entry name" value="aa-tRNA-synth_II"/>
</dbReference>
<dbReference type="GO" id="GO:0004812">
    <property type="term" value="F:aminoacyl-tRNA ligase activity"/>
    <property type="evidence" value="ECO:0007669"/>
    <property type="project" value="UniProtKB-KW"/>
</dbReference>
<evidence type="ECO:0000313" key="8">
    <source>
        <dbReference type="Proteomes" id="UP000199544"/>
    </source>
</evidence>
<dbReference type="InterPro" id="IPR002314">
    <property type="entry name" value="aa-tRNA-synt_IIb"/>
</dbReference>
<dbReference type="STRING" id="459525.SAMN04488137_4653"/>
<dbReference type="EMBL" id="FNHW01000005">
    <property type="protein sequence ID" value="SDN48712.1"/>
    <property type="molecule type" value="Genomic_DNA"/>
</dbReference>
<dbReference type="RefSeq" id="WP_090238864.1">
    <property type="nucleotide sequence ID" value="NZ_FNHW01000005.1"/>
</dbReference>
<dbReference type="GO" id="GO:0005524">
    <property type="term" value="F:ATP binding"/>
    <property type="evidence" value="ECO:0007669"/>
    <property type="project" value="UniProtKB-KW"/>
</dbReference>
<keyword evidence="4" id="KW-0648">Protein biosynthesis</keyword>
<keyword evidence="8" id="KW-1185">Reference proteome</keyword>